<dbReference type="InterPro" id="IPR029058">
    <property type="entry name" value="AB_hydrolase_fold"/>
</dbReference>
<keyword evidence="6" id="KW-1185">Reference proteome</keyword>
<dbReference type="RefSeq" id="WP_145061584.1">
    <property type="nucleotide sequence ID" value="NZ_CP036287.1"/>
</dbReference>
<evidence type="ECO:0000256" key="1">
    <source>
        <dbReference type="ARBA" id="ARBA00010088"/>
    </source>
</evidence>
<dbReference type="InterPro" id="IPR051601">
    <property type="entry name" value="Serine_prot/Carboxylest_S33"/>
</dbReference>
<comment type="similarity">
    <text evidence="1">Belongs to the peptidase S33 family.</text>
</comment>
<feature type="signal peptide" evidence="3">
    <location>
        <begin position="1"/>
        <end position="20"/>
    </location>
</feature>
<evidence type="ECO:0000313" key="6">
    <source>
        <dbReference type="Proteomes" id="UP000316921"/>
    </source>
</evidence>
<dbReference type="GO" id="GO:0016787">
    <property type="term" value="F:hydrolase activity"/>
    <property type="evidence" value="ECO:0007669"/>
    <property type="project" value="UniProtKB-KW"/>
</dbReference>
<organism evidence="5 6">
    <name type="scientific">Engelhardtia mirabilis</name>
    <dbReference type="NCBI Taxonomy" id="2528011"/>
    <lineage>
        <taxon>Bacteria</taxon>
        <taxon>Pseudomonadati</taxon>
        <taxon>Planctomycetota</taxon>
        <taxon>Planctomycetia</taxon>
        <taxon>Planctomycetia incertae sedis</taxon>
        <taxon>Engelhardtia</taxon>
    </lineage>
</organism>
<dbReference type="KEGG" id="pbap:Pla133_02660"/>
<evidence type="ECO:0000259" key="4">
    <source>
        <dbReference type="Pfam" id="PF00561"/>
    </source>
</evidence>
<gene>
    <name evidence="5" type="primary">caeA</name>
    <name evidence="5" type="ORF">Pla133_02660</name>
</gene>
<dbReference type="PANTHER" id="PTHR43248:SF25">
    <property type="entry name" value="AB HYDROLASE-1 DOMAIN-CONTAINING PROTEIN-RELATED"/>
    <property type="match status" value="1"/>
</dbReference>
<sequence precursor="true">MIAPNLTLLAAAALSASPQASNSFGLELEPYTAFGPGGVELVGERGHFDVPLDHGDPDGPTLELAFVRFPSTNPDPGPPIVFLAGGPGASGIDYCVGPAAGRTLRLLDHGDVIGLDQRGTGQSEPDFDAGPQFVVELDPGRVYTRDEIGVAYAELVGRAADHWREAGFDLAHFNTTQNAADVDALRRALGLEQIVLYGSSYGSHLGLEVLRRHPDGVARALLGKVEGPDQTYKLPSTTQRFLEQLGELVRADPGVAEQMPDLVGTVAKLLTQLEEEPALVEVERNGEALRVLVSALDLRTMIAESLGLAFSIVELPAQIAALAAGDWSSMGDYTLSNRRLEVWSPMAIAMDCASGASKRRAAQIRRERRDPANLLSDAVNGPYPDLCESCGAGDVGDDFRKGARCEVPVLFVSGTIDARTPPANVEEILEHFPAAVHVICQNAGHEPIEILSREYVDLARAFLDGEAVESVTLELPQPRFKPIEVVREEP</sequence>
<dbReference type="EMBL" id="CP036287">
    <property type="protein sequence ID" value="QDU65202.1"/>
    <property type="molecule type" value="Genomic_DNA"/>
</dbReference>
<dbReference type="Proteomes" id="UP000316921">
    <property type="component" value="Chromosome"/>
</dbReference>
<feature type="domain" description="AB hydrolase-1" evidence="4">
    <location>
        <begin position="78"/>
        <end position="448"/>
    </location>
</feature>
<dbReference type="AlphaFoldDB" id="A0A518BE04"/>
<keyword evidence="3" id="KW-0732">Signal</keyword>
<protein>
    <submittedName>
        <fullName evidence="5">Carboxylesterase A</fullName>
        <ecNumber evidence="5">3.1.1.-</ecNumber>
    </submittedName>
</protein>
<proteinExistence type="inferred from homology"/>
<dbReference type="EC" id="3.1.1.-" evidence="5"/>
<reference evidence="5 6" key="1">
    <citation type="submission" date="2019-02" db="EMBL/GenBank/DDBJ databases">
        <title>Deep-cultivation of Planctomycetes and their phenomic and genomic characterization uncovers novel biology.</title>
        <authorList>
            <person name="Wiegand S."/>
            <person name="Jogler M."/>
            <person name="Boedeker C."/>
            <person name="Pinto D."/>
            <person name="Vollmers J."/>
            <person name="Rivas-Marin E."/>
            <person name="Kohn T."/>
            <person name="Peeters S.H."/>
            <person name="Heuer A."/>
            <person name="Rast P."/>
            <person name="Oberbeckmann S."/>
            <person name="Bunk B."/>
            <person name="Jeske O."/>
            <person name="Meyerdierks A."/>
            <person name="Storesund J.E."/>
            <person name="Kallscheuer N."/>
            <person name="Luecker S."/>
            <person name="Lage O.M."/>
            <person name="Pohl T."/>
            <person name="Merkel B.J."/>
            <person name="Hornburger P."/>
            <person name="Mueller R.-W."/>
            <person name="Bruemmer F."/>
            <person name="Labrenz M."/>
            <person name="Spormann A.M."/>
            <person name="Op den Camp H."/>
            <person name="Overmann J."/>
            <person name="Amann R."/>
            <person name="Jetten M.S.M."/>
            <person name="Mascher T."/>
            <person name="Medema M.H."/>
            <person name="Devos D.P."/>
            <person name="Kaster A.-K."/>
            <person name="Ovreas L."/>
            <person name="Rohde M."/>
            <person name="Galperin M.Y."/>
            <person name="Jogler C."/>
        </authorList>
    </citation>
    <scope>NUCLEOTIDE SEQUENCE [LARGE SCALE GENOMIC DNA]</scope>
    <source>
        <strain evidence="5 6">Pla133</strain>
    </source>
</reference>
<dbReference type="PANTHER" id="PTHR43248">
    <property type="entry name" value="2-SUCCINYL-6-HYDROXY-2,4-CYCLOHEXADIENE-1-CARBOXYLATE SYNTHASE"/>
    <property type="match status" value="1"/>
</dbReference>
<dbReference type="Pfam" id="PF00561">
    <property type="entry name" value="Abhydrolase_1"/>
    <property type="match status" value="1"/>
</dbReference>
<keyword evidence="2 5" id="KW-0378">Hydrolase</keyword>
<name>A0A518BE04_9BACT</name>
<evidence type="ECO:0000256" key="3">
    <source>
        <dbReference type="SAM" id="SignalP"/>
    </source>
</evidence>
<evidence type="ECO:0000256" key="2">
    <source>
        <dbReference type="ARBA" id="ARBA00022801"/>
    </source>
</evidence>
<dbReference type="Gene3D" id="3.40.50.1820">
    <property type="entry name" value="alpha/beta hydrolase"/>
    <property type="match status" value="1"/>
</dbReference>
<dbReference type="SUPFAM" id="SSF53474">
    <property type="entry name" value="alpha/beta-Hydrolases"/>
    <property type="match status" value="1"/>
</dbReference>
<feature type="chain" id="PRO_5022122364" evidence="3">
    <location>
        <begin position="21"/>
        <end position="490"/>
    </location>
</feature>
<accession>A0A518BE04</accession>
<dbReference type="InterPro" id="IPR000073">
    <property type="entry name" value="AB_hydrolase_1"/>
</dbReference>
<evidence type="ECO:0000313" key="5">
    <source>
        <dbReference type="EMBL" id="QDU65202.1"/>
    </source>
</evidence>